<name>A0AAV2ZC49_9STRA</name>
<feature type="transmembrane region" description="Helical" evidence="1">
    <location>
        <begin position="132"/>
        <end position="157"/>
    </location>
</feature>
<organism evidence="2 3">
    <name type="scientific">Lagenidium giganteum</name>
    <dbReference type="NCBI Taxonomy" id="4803"/>
    <lineage>
        <taxon>Eukaryota</taxon>
        <taxon>Sar</taxon>
        <taxon>Stramenopiles</taxon>
        <taxon>Oomycota</taxon>
        <taxon>Peronosporomycetes</taxon>
        <taxon>Pythiales</taxon>
        <taxon>Pythiaceae</taxon>
    </lineage>
</organism>
<feature type="transmembrane region" description="Helical" evidence="1">
    <location>
        <begin position="178"/>
        <end position="201"/>
    </location>
</feature>
<keyword evidence="3" id="KW-1185">Reference proteome</keyword>
<evidence type="ECO:0008006" key="4">
    <source>
        <dbReference type="Google" id="ProtNLM"/>
    </source>
</evidence>
<keyword evidence="1" id="KW-0812">Transmembrane</keyword>
<evidence type="ECO:0000256" key="1">
    <source>
        <dbReference type="SAM" id="Phobius"/>
    </source>
</evidence>
<keyword evidence="1" id="KW-0472">Membrane</keyword>
<protein>
    <recommendedName>
        <fullName evidence="4">Transmembrane protein</fullName>
    </recommendedName>
</protein>
<dbReference type="AlphaFoldDB" id="A0AAV2ZC49"/>
<proteinExistence type="predicted"/>
<sequence length="407" mass="47315">MLAICYHKSGVRPFFCDDIWINYRGSCRSLTSETYPQVGVIWVDTFRRLMQLQLRFPDKRVDLTLLSSHEDVQHNVEGLSYMSRRKVDVATVIRVRDCVEGGDKDDDVVCKTIFIDDSRYENAVLATSAAEWYTILVAIRVFAQSYFYLRIVMLLYGCYRKRSEDDIYRERSVVRSQWFAAHWRTFFFCLFVIVLVILGAVHVCLEVSGYYGNERHSKVELFTTRSAVPYSAGSLWPATAVSVSWTNDVISDQLPNAAPTKAVLRSFFRRRNVVVRPAGHVELTNSPSTASIRRRAALVDWPASRRKQTKFLLHQMEHIHERRAEVDTITVLLNLVNMTDPWTYFRLRYLHGEMIYYFECATTKRVFMLPEAMLFKCHDMDLPLDDMTFLLAINSRELAWSDLIQSG</sequence>
<keyword evidence="1" id="KW-1133">Transmembrane helix</keyword>
<comment type="caution">
    <text evidence="2">The sequence shown here is derived from an EMBL/GenBank/DDBJ whole genome shotgun (WGS) entry which is preliminary data.</text>
</comment>
<accession>A0AAV2ZC49</accession>
<dbReference type="Proteomes" id="UP001146120">
    <property type="component" value="Unassembled WGS sequence"/>
</dbReference>
<reference evidence="2" key="2">
    <citation type="journal article" date="2023" name="Microbiol Resour">
        <title>Decontamination and Annotation of the Draft Genome Sequence of the Oomycete Lagenidium giganteum ARSEF 373.</title>
        <authorList>
            <person name="Morgan W.R."/>
            <person name="Tartar A."/>
        </authorList>
    </citation>
    <scope>NUCLEOTIDE SEQUENCE</scope>
    <source>
        <strain evidence="2">ARSEF 373</strain>
    </source>
</reference>
<gene>
    <name evidence="2" type="ORF">N0F65_004815</name>
</gene>
<reference evidence="2" key="1">
    <citation type="submission" date="2022-11" db="EMBL/GenBank/DDBJ databases">
        <authorList>
            <person name="Morgan W.R."/>
            <person name="Tartar A."/>
        </authorList>
    </citation>
    <scope>NUCLEOTIDE SEQUENCE</scope>
    <source>
        <strain evidence="2">ARSEF 373</strain>
    </source>
</reference>
<evidence type="ECO:0000313" key="2">
    <source>
        <dbReference type="EMBL" id="DBA02180.1"/>
    </source>
</evidence>
<evidence type="ECO:0000313" key="3">
    <source>
        <dbReference type="Proteomes" id="UP001146120"/>
    </source>
</evidence>
<dbReference type="EMBL" id="DAKRPA010000035">
    <property type="protein sequence ID" value="DBA02180.1"/>
    <property type="molecule type" value="Genomic_DNA"/>
</dbReference>